<evidence type="ECO:0000256" key="1">
    <source>
        <dbReference type="ARBA" id="ARBA00004907"/>
    </source>
</evidence>
<feature type="binding site" evidence="9">
    <location>
        <position position="140"/>
    </location>
    <ligand>
        <name>5-phospho-alpha-D-ribose 1-diphosphate</name>
        <dbReference type="ChEBI" id="CHEBI:58017"/>
    </ligand>
</feature>
<feature type="binding site" evidence="9">
    <location>
        <position position="245"/>
    </location>
    <ligand>
        <name>Mg(2+)</name>
        <dbReference type="ChEBI" id="CHEBI:18420"/>
        <label>1</label>
    </ligand>
</feature>
<dbReference type="InterPro" id="IPR036320">
    <property type="entry name" value="Glycosyl_Trfase_fam3_N_dom_sf"/>
</dbReference>
<feature type="binding site" evidence="9">
    <location>
        <position position="108"/>
    </location>
    <ligand>
        <name>5-phospho-alpha-D-ribose 1-diphosphate</name>
        <dbReference type="ChEBI" id="CHEBI:58017"/>
    </ligand>
</feature>
<comment type="cofactor">
    <cofactor evidence="9">
        <name>Mg(2+)</name>
        <dbReference type="ChEBI" id="CHEBI:18420"/>
    </cofactor>
    <text evidence="9">Binds 2 magnesium ions per monomer.</text>
</comment>
<keyword evidence="13" id="KW-1185">Reference proteome</keyword>
<dbReference type="InterPro" id="IPR017459">
    <property type="entry name" value="Glycosyl_Trfase_fam3_N_dom"/>
</dbReference>
<feature type="binding site" evidence="9">
    <location>
        <begin position="103"/>
        <end position="104"/>
    </location>
    <ligand>
        <name>5-phospho-alpha-D-ribose 1-diphosphate</name>
        <dbReference type="ChEBI" id="CHEBI:58017"/>
    </ligand>
</feature>
<evidence type="ECO:0000313" key="13">
    <source>
        <dbReference type="Proteomes" id="UP001432128"/>
    </source>
</evidence>
<keyword evidence="9" id="KW-0479">Metal-binding</keyword>
<comment type="similarity">
    <text evidence="8">In the C-terminal section; belongs to the anthranilate phosphoribosyltransferase family.</text>
</comment>
<keyword evidence="3 9" id="KW-0328">Glycosyltransferase</keyword>
<feature type="binding site" evidence="9">
    <location>
        <position position="244"/>
    </location>
    <ligand>
        <name>Mg(2+)</name>
        <dbReference type="ChEBI" id="CHEBI:18420"/>
        <label>2</label>
    </ligand>
</feature>
<comment type="function">
    <text evidence="9">Catalyzes the transfer of the phosphoribosyl group of 5-phosphorylribose-1-pyrophosphate (PRPP) to anthranilate to yield N-(5'-phosphoribosyl)-anthranilate (PRA).</text>
</comment>
<dbReference type="GO" id="GO:0000162">
    <property type="term" value="P:L-tryptophan biosynthetic process"/>
    <property type="evidence" value="ECO:0007669"/>
    <property type="project" value="UniProtKB-UniRule"/>
</dbReference>
<comment type="caution">
    <text evidence="9">Lacks conserved residue(s) required for the propagation of feature annotation.</text>
</comment>
<dbReference type="NCBIfam" id="TIGR01245">
    <property type="entry name" value="trpD"/>
    <property type="match status" value="1"/>
</dbReference>
<reference evidence="12 13" key="1">
    <citation type="submission" date="2022-10" db="EMBL/GenBank/DDBJ databases">
        <title>The complete genomes of actinobacterial strains from the NBC collection.</title>
        <authorList>
            <person name="Joergensen T.S."/>
            <person name="Alvarez Arevalo M."/>
            <person name="Sterndorff E.B."/>
            <person name="Faurdal D."/>
            <person name="Vuksanovic O."/>
            <person name="Mourched A.-S."/>
            <person name="Charusanti P."/>
            <person name="Shaw S."/>
            <person name="Blin K."/>
            <person name="Weber T."/>
        </authorList>
    </citation>
    <scope>NUCLEOTIDE SEQUENCE [LARGE SCALE GENOMIC DNA]</scope>
    <source>
        <strain evidence="12 13">NBC_00319</strain>
    </source>
</reference>
<feature type="binding site" evidence="9">
    <location>
        <begin position="110"/>
        <end position="113"/>
    </location>
    <ligand>
        <name>5-phospho-alpha-D-ribose 1-diphosphate</name>
        <dbReference type="ChEBI" id="CHEBI:58017"/>
    </ligand>
</feature>
<keyword evidence="9" id="KW-0460">Magnesium</keyword>
<dbReference type="KEGG" id="whr:OG579_04485"/>
<evidence type="ECO:0000313" key="12">
    <source>
        <dbReference type="EMBL" id="WUM21072.1"/>
    </source>
</evidence>
<feature type="binding site" evidence="9">
    <location>
        <position position="245"/>
    </location>
    <ligand>
        <name>Mg(2+)</name>
        <dbReference type="ChEBI" id="CHEBI:18420"/>
        <label>2</label>
    </ligand>
</feature>
<proteinExistence type="inferred from homology"/>
<dbReference type="SUPFAM" id="SSF52418">
    <property type="entry name" value="Nucleoside phosphorylase/phosphoribosyltransferase catalytic domain"/>
    <property type="match status" value="1"/>
</dbReference>
<accession>A0AAU4K4W9</accession>
<keyword evidence="2 9" id="KW-0028">Amino-acid biosynthesis</keyword>
<dbReference type="Pfam" id="PF00591">
    <property type="entry name" value="Glycos_transf_3"/>
    <property type="match status" value="1"/>
</dbReference>
<feature type="binding site" evidence="9">
    <location>
        <position position="100"/>
    </location>
    <ligand>
        <name>5-phospho-alpha-D-ribose 1-diphosphate</name>
        <dbReference type="ChEBI" id="CHEBI:58017"/>
    </ligand>
</feature>
<dbReference type="Pfam" id="PF02885">
    <property type="entry name" value="Glycos_trans_3N"/>
    <property type="match status" value="1"/>
</dbReference>
<feature type="binding site" evidence="9">
    <location>
        <position position="186"/>
    </location>
    <ligand>
        <name>anthranilate</name>
        <dbReference type="ChEBI" id="CHEBI:16567"/>
        <label>2</label>
    </ligand>
</feature>
<feature type="binding site" evidence="9">
    <location>
        <position position="131"/>
    </location>
    <ligand>
        <name>anthranilate</name>
        <dbReference type="ChEBI" id="CHEBI:16567"/>
        <label>1</label>
    </ligand>
</feature>
<dbReference type="FunFam" id="3.40.1030.10:FF:000002">
    <property type="entry name" value="Anthranilate phosphoribosyltransferase"/>
    <property type="match status" value="1"/>
</dbReference>
<dbReference type="InterPro" id="IPR035902">
    <property type="entry name" value="Nuc_phospho_transferase"/>
</dbReference>
<dbReference type="GO" id="GO:0000287">
    <property type="term" value="F:magnesium ion binding"/>
    <property type="evidence" value="ECO:0007669"/>
    <property type="project" value="UniProtKB-UniRule"/>
</dbReference>
<comment type="pathway">
    <text evidence="1 9">Amino-acid biosynthesis; L-tryptophan biosynthesis; L-tryptophan from chorismate: step 2/5.</text>
</comment>
<protein>
    <recommendedName>
        <fullName evidence="9">Anthranilate phosphoribosyltransferase</fullName>
        <ecNumber evidence="9">2.4.2.18</ecNumber>
    </recommendedName>
</protein>
<feature type="domain" description="Glycosyl transferase family 3" evidence="10">
    <location>
        <begin position="93"/>
        <end position="358"/>
    </location>
</feature>
<dbReference type="EMBL" id="CP108021">
    <property type="protein sequence ID" value="WUM21072.1"/>
    <property type="molecule type" value="Genomic_DNA"/>
</dbReference>
<feature type="binding site" evidence="9">
    <location>
        <position position="112"/>
    </location>
    <ligand>
        <name>Mg(2+)</name>
        <dbReference type="ChEBI" id="CHEBI:18420"/>
        <label>1</label>
    </ligand>
</feature>
<evidence type="ECO:0000259" key="11">
    <source>
        <dbReference type="Pfam" id="PF02885"/>
    </source>
</evidence>
<evidence type="ECO:0000256" key="7">
    <source>
        <dbReference type="ARBA" id="ARBA00052328"/>
    </source>
</evidence>
<keyword evidence="4 9" id="KW-0808">Transferase</keyword>
<keyword evidence="5 9" id="KW-0822">Tryptophan biosynthesis</keyword>
<dbReference type="EC" id="2.4.2.18" evidence="9"/>
<organism evidence="12 13">
    <name type="scientific">Williamsia herbipolensis</name>
    <dbReference type="NCBI Taxonomy" id="1603258"/>
    <lineage>
        <taxon>Bacteria</taxon>
        <taxon>Bacillati</taxon>
        <taxon>Actinomycetota</taxon>
        <taxon>Actinomycetes</taxon>
        <taxon>Mycobacteriales</taxon>
        <taxon>Nocardiaceae</taxon>
        <taxon>Williamsia</taxon>
    </lineage>
</organism>
<evidence type="ECO:0000256" key="2">
    <source>
        <dbReference type="ARBA" id="ARBA00022605"/>
    </source>
</evidence>
<dbReference type="GO" id="GO:0004048">
    <property type="term" value="F:anthranilate phosphoribosyltransferase activity"/>
    <property type="evidence" value="ECO:0007669"/>
    <property type="project" value="UniProtKB-UniRule"/>
</dbReference>
<evidence type="ECO:0000256" key="8">
    <source>
        <dbReference type="ARBA" id="ARBA00061188"/>
    </source>
</evidence>
<dbReference type="InterPro" id="IPR005940">
    <property type="entry name" value="Anthranilate_Pribosyl_Tfrase"/>
</dbReference>
<dbReference type="RefSeq" id="WP_328858242.1">
    <property type="nucleotide sequence ID" value="NZ_CP108021.1"/>
</dbReference>
<evidence type="ECO:0000259" key="10">
    <source>
        <dbReference type="Pfam" id="PF00591"/>
    </source>
</evidence>
<dbReference type="GO" id="GO:0005829">
    <property type="term" value="C:cytosol"/>
    <property type="evidence" value="ECO:0007669"/>
    <property type="project" value="TreeGrafter"/>
</dbReference>
<dbReference type="HAMAP" id="MF_00211">
    <property type="entry name" value="TrpD"/>
    <property type="match status" value="1"/>
</dbReference>
<dbReference type="AlphaFoldDB" id="A0AAU4K4W9"/>
<dbReference type="PANTHER" id="PTHR43285:SF2">
    <property type="entry name" value="ANTHRANILATE PHOSPHORIBOSYLTRANSFERASE"/>
    <property type="match status" value="1"/>
</dbReference>
<feature type="binding site" evidence="9">
    <location>
        <begin position="128"/>
        <end position="136"/>
    </location>
    <ligand>
        <name>5-phospho-alpha-D-ribose 1-diphosphate</name>
        <dbReference type="ChEBI" id="CHEBI:58017"/>
    </ligand>
</feature>
<feature type="domain" description="Glycosyl transferase family 3 N-terminal" evidence="11">
    <location>
        <begin position="25"/>
        <end position="85"/>
    </location>
</feature>
<dbReference type="PANTHER" id="PTHR43285">
    <property type="entry name" value="ANTHRANILATE PHOSPHORIBOSYLTRANSFERASE"/>
    <property type="match status" value="1"/>
</dbReference>
<dbReference type="Proteomes" id="UP001432128">
    <property type="component" value="Chromosome"/>
</dbReference>
<keyword evidence="6 9" id="KW-0057">Aromatic amino acid biosynthesis</keyword>
<gene>
    <name evidence="9 12" type="primary">trpD</name>
    <name evidence="12" type="ORF">OG579_04485</name>
</gene>
<name>A0AAU4K4W9_9NOCA</name>
<evidence type="ECO:0000256" key="9">
    <source>
        <dbReference type="HAMAP-Rule" id="MF_00211"/>
    </source>
</evidence>
<evidence type="ECO:0000256" key="6">
    <source>
        <dbReference type="ARBA" id="ARBA00023141"/>
    </source>
</evidence>
<feature type="binding site" evidence="9">
    <location>
        <position position="100"/>
    </location>
    <ligand>
        <name>anthranilate</name>
        <dbReference type="ChEBI" id="CHEBI:16567"/>
        <label>1</label>
    </ligand>
</feature>
<comment type="subunit">
    <text evidence="9">Homodimer.</text>
</comment>
<dbReference type="Gene3D" id="1.20.970.10">
    <property type="entry name" value="Transferase, Pyrimidine Nucleoside Phosphorylase, Chain C"/>
    <property type="match status" value="1"/>
</dbReference>
<evidence type="ECO:0000256" key="4">
    <source>
        <dbReference type="ARBA" id="ARBA00022679"/>
    </source>
</evidence>
<dbReference type="InterPro" id="IPR000312">
    <property type="entry name" value="Glycosyl_Trfase_fam3"/>
</dbReference>
<comment type="catalytic activity">
    <reaction evidence="7 9">
        <text>N-(5-phospho-beta-D-ribosyl)anthranilate + diphosphate = 5-phospho-alpha-D-ribose 1-diphosphate + anthranilate</text>
        <dbReference type="Rhea" id="RHEA:11768"/>
        <dbReference type="ChEBI" id="CHEBI:16567"/>
        <dbReference type="ChEBI" id="CHEBI:18277"/>
        <dbReference type="ChEBI" id="CHEBI:33019"/>
        <dbReference type="ChEBI" id="CHEBI:58017"/>
        <dbReference type="EC" id="2.4.2.18"/>
    </reaction>
</comment>
<evidence type="ECO:0000256" key="5">
    <source>
        <dbReference type="ARBA" id="ARBA00022822"/>
    </source>
</evidence>
<comment type="similarity">
    <text evidence="9">Belongs to the anthranilate phosphoribosyltransferase family.</text>
</comment>
<dbReference type="SUPFAM" id="SSF47648">
    <property type="entry name" value="Nucleoside phosphorylase/phosphoribosyltransferase N-terminal domain"/>
    <property type="match status" value="1"/>
</dbReference>
<sequence>MNPRGDRSTAAQSGVVESAAATWPSVLGALADGGDLSAGWARWAMNEIMSDNATAAQIAAFGVALKIKGPVAEELNALAAEMLAHSVRVAVDGPAVDIVGTGGDRSNTVNISTMASIVVAAAGVPVVKHGNRSASSRSGGADVLERLGVDITLRADDVARSVATLGIGFCFAPVFHPALRFASAPRKEIGIPTVFNVLGPLTNPAQPSSGLVGCAFADLAPVVAEAFARRGNSVLVVRGDDGLDELTTTTTSTVWVAAGGSVQVSTFDPTRIGVARCDPADLRGGDAEHNAGVARDLVAGGPGPVRDAVLLNAAGAIVAHDLAAEARSDTVALGEDDLYGRIESAITRAAGAIDSGAAADLLTRWAAFS</sequence>
<evidence type="ECO:0000256" key="3">
    <source>
        <dbReference type="ARBA" id="ARBA00022676"/>
    </source>
</evidence>
<dbReference type="Gene3D" id="3.40.1030.10">
    <property type="entry name" value="Nucleoside phosphorylase/phosphoribosyltransferase catalytic domain"/>
    <property type="match status" value="1"/>
</dbReference>